<keyword evidence="3" id="KW-1185">Reference proteome</keyword>
<feature type="region of interest" description="Disordered" evidence="1">
    <location>
        <begin position="55"/>
        <end position="96"/>
    </location>
</feature>
<name>A0ABR3M061_9TELE</name>
<reference evidence="2 3" key="1">
    <citation type="submission" date="2023-09" db="EMBL/GenBank/DDBJ databases">
        <authorList>
            <person name="Wang M."/>
        </authorList>
    </citation>
    <scope>NUCLEOTIDE SEQUENCE [LARGE SCALE GENOMIC DNA]</scope>
    <source>
        <strain evidence="2">GT-2023</strain>
        <tissue evidence="2">Liver</tissue>
    </source>
</reference>
<dbReference type="Proteomes" id="UP001558613">
    <property type="component" value="Unassembled WGS sequence"/>
</dbReference>
<accession>A0ABR3M061</accession>
<gene>
    <name evidence="2" type="ORF">QQF64_012648</name>
</gene>
<evidence type="ECO:0000256" key="1">
    <source>
        <dbReference type="SAM" id="MobiDB-lite"/>
    </source>
</evidence>
<feature type="compositionally biased region" description="Basic and acidic residues" evidence="1">
    <location>
        <begin position="55"/>
        <end position="85"/>
    </location>
</feature>
<sequence>MAKLPFFVARFNLHLDKRVRARVNLCVRDEDKESRASDFFVTWWAVQFQSFKKPLNEERQTDRNRATDREGERKREWANPRHHDAQVSASPAVMLH</sequence>
<comment type="caution">
    <text evidence="2">The sequence shown here is derived from an EMBL/GenBank/DDBJ whole genome shotgun (WGS) entry which is preliminary data.</text>
</comment>
<organism evidence="2 3">
    <name type="scientific">Cirrhinus molitorella</name>
    <name type="common">mud carp</name>
    <dbReference type="NCBI Taxonomy" id="172907"/>
    <lineage>
        <taxon>Eukaryota</taxon>
        <taxon>Metazoa</taxon>
        <taxon>Chordata</taxon>
        <taxon>Craniata</taxon>
        <taxon>Vertebrata</taxon>
        <taxon>Euteleostomi</taxon>
        <taxon>Actinopterygii</taxon>
        <taxon>Neopterygii</taxon>
        <taxon>Teleostei</taxon>
        <taxon>Ostariophysi</taxon>
        <taxon>Cypriniformes</taxon>
        <taxon>Cyprinidae</taxon>
        <taxon>Labeoninae</taxon>
        <taxon>Labeonini</taxon>
        <taxon>Cirrhinus</taxon>
    </lineage>
</organism>
<evidence type="ECO:0000313" key="2">
    <source>
        <dbReference type="EMBL" id="KAL1257103.1"/>
    </source>
</evidence>
<evidence type="ECO:0000313" key="3">
    <source>
        <dbReference type="Proteomes" id="UP001558613"/>
    </source>
</evidence>
<protein>
    <submittedName>
        <fullName evidence="2">Uncharacterized protein</fullName>
    </submittedName>
</protein>
<dbReference type="EMBL" id="JAYMGO010000018">
    <property type="protein sequence ID" value="KAL1257103.1"/>
    <property type="molecule type" value="Genomic_DNA"/>
</dbReference>
<proteinExistence type="predicted"/>